<sequence>MRITIPAAKPEFPDDPDGQFFYIQTPDLPATGETLRIHCLPYTYQAPDEDIYYLFIQDDPPVLGRDGAVGRFVAAQSDGTPDLVSFNLAFNDVPKTDGLYRLWVVCQGLTDNEYDALPYWLILDYTPPGGRELPLILFADYPTGRATVLDILAAGGLLRGSVAAYKWQVPGDKVTGMFRNVSPPGEWITIDPVLVVDARETIILDFPLEVLLAANLEGLVEFRYIAVDKALNPAESASTYMNLLMRSLPSGLRAPVFTETAPDGVIYEEQARRSMTISVPAYANAASGDVIHVWIDEFRWILGPLVAADVDDPSNPGNPRNPIVKRLLSYEDIRAIVDRFPGAAQAGTAVARYAVIRFNEFEFASPVTNQRINLILPPGPDPEPGTPGHEAIRPLVARGPTSDEDNVIPAADILLSTATLRWESARDGVPIYRDFDLVEIHELTDDGTDLGRVTTRISITDEKRDTVLRIDSRPDNATGVTWFQPWVGRLVAPGVINFAMGPVTRVVYLAQNDIPGGGRLLPEVSFRNALNRDTRPALNLQRGRSGALIRIYIDEKNIRSGDFFEVTVYYNQRTSGGVFDPLTGNNADDLGTPDVFRHTIEPRDLQPKDDWIPEDGGSPPGADRYFFDIRVPYVTLINRIIGASNGQKGYGSLWATYSVRREGKDYPSVPRYRPGTPPRIIKHLIVDIRTPPALSSTTLGQRYPARPGWPPAIIDGLACFFFQRHGARHG</sequence>
<reference evidence="1 2" key="1">
    <citation type="submission" date="2020-03" db="EMBL/GenBank/DDBJ databases">
        <authorList>
            <person name="Lai Q."/>
        </authorList>
    </citation>
    <scope>NUCLEOTIDE SEQUENCE [LARGE SCALE GENOMIC DNA]</scope>
    <source>
        <strain evidence="1 2">CCUG 25036</strain>
    </source>
</reference>
<name>A0A7X5ZIL0_9GAMM</name>
<evidence type="ECO:0000313" key="1">
    <source>
        <dbReference type="EMBL" id="NII06785.1"/>
    </source>
</evidence>
<dbReference type="AlphaFoldDB" id="A0A7X5ZIL0"/>
<dbReference type="Proteomes" id="UP000490980">
    <property type="component" value="Unassembled WGS sequence"/>
</dbReference>
<proteinExistence type="predicted"/>
<keyword evidence="2" id="KW-1185">Reference proteome</keyword>
<accession>A0A7X5ZIL0</accession>
<comment type="caution">
    <text evidence="1">The sequence shown here is derived from an EMBL/GenBank/DDBJ whole genome shotgun (WGS) entry which is preliminary data.</text>
</comment>
<dbReference type="RefSeq" id="WP_166948085.1">
    <property type="nucleotide sequence ID" value="NZ_JAARLZ010000005.1"/>
</dbReference>
<organism evidence="1 2">
    <name type="scientific">Luteibacter anthropi</name>
    <dbReference type="NCBI Taxonomy" id="564369"/>
    <lineage>
        <taxon>Bacteria</taxon>
        <taxon>Pseudomonadati</taxon>
        <taxon>Pseudomonadota</taxon>
        <taxon>Gammaproteobacteria</taxon>
        <taxon>Lysobacterales</taxon>
        <taxon>Rhodanobacteraceae</taxon>
        <taxon>Luteibacter</taxon>
    </lineage>
</organism>
<evidence type="ECO:0000313" key="2">
    <source>
        <dbReference type="Proteomes" id="UP000490980"/>
    </source>
</evidence>
<gene>
    <name evidence="1" type="ORF">HBF25_10345</name>
</gene>
<protein>
    <submittedName>
        <fullName evidence="1">Uncharacterized protein</fullName>
    </submittedName>
</protein>
<dbReference type="EMBL" id="JAARLZ010000005">
    <property type="protein sequence ID" value="NII06785.1"/>
    <property type="molecule type" value="Genomic_DNA"/>
</dbReference>